<feature type="domain" description="Leucine-rich repeat-containing N-terminal plant-type" evidence="7">
    <location>
        <begin position="17"/>
        <end position="54"/>
    </location>
</feature>
<keyword evidence="4" id="KW-0677">Repeat</keyword>
<dbReference type="InterPro" id="IPR013210">
    <property type="entry name" value="LRR_N_plant-typ"/>
</dbReference>
<proteinExistence type="predicted"/>
<dbReference type="Proteomes" id="UP000604825">
    <property type="component" value="Unassembled WGS sequence"/>
</dbReference>
<dbReference type="OrthoDB" id="785757at2759"/>
<gene>
    <name evidence="8" type="ORF">NCGR_LOCUS38111</name>
</gene>
<keyword evidence="6" id="KW-0325">Glycoprotein</keyword>
<dbReference type="AlphaFoldDB" id="A0A811Q5X0"/>
<protein>
    <recommendedName>
        <fullName evidence="7">Leucine-rich repeat-containing N-terminal plant-type domain-containing protein</fullName>
    </recommendedName>
</protein>
<dbReference type="PANTHER" id="PTHR48010:SF5">
    <property type="entry name" value="PROTEIN TOO MANY MOUTHS"/>
    <property type="match status" value="1"/>
</dbReference>
<dbReference type="GO" id="GO:0016020">
    <property type="term" value="C:membrane"/>
    <property type="evidence" value="ECO:0007669"/>
    <property type="project" value="UniProtKB-SubCell"/>
</dbReference>
<evidence type="ECO:0000256" key="3">
    <source>
        <dbReference type="ARBA" id="ARBA00022729"/>
    </source>
</evidence>
<reference evidence="8" key="1">
    <citation type="submission" date="2020-10" db="EMBL/GenBank/DDBJ databases">
        <authorList>
            <person name="Han B."/>
            <person name="Lu T."/>
            <person name="Zhao Q."/>
            <person name="Huang X."/>
            <person name="Zhao Y."/>
        </authorList>
    </citation>
    <scope>NUCLEOTIDE SEQUENCE</scope>
</reference>
<dbReference type="InterPro" id="IPR050994">
    <property type="entry name" value="At_inactive_RLKs"/>
</dbReference>
<dbReference type="Pfam" id="PF08263">
    <property type="entry name" value="LRRNT_2"/>
    <property type="match status" value="1"/>
</dbReference>
<dbReference type="SUPFAM" id="SSF52058">
    <property type="entry name" value="L domain-like"/>
    <property type="match status" value="1"/>
</dbReference>
<evidence type="ECO:0000256" key="2">
    <source>
        <dbReference type="ARBA" id="ARBA00022614"/>
    </source>
</evidence>
<evidence type="ECO:0000256" key="6">
    <source>
        <dbReference type="ARBA" id="ARBA00023180"/>
    </source>
</evidence>
<evidence type="ECO:0000313" key="8">
    <source>
        <dbReference type="EMBL" id="CAD6254508.1"/>
    </source>
</evidence>
<evidence type="ECO:0000259" key="7">
    <source>
        <dbReference type="Pfam" id="PF08263"/>
    </source>
</evidence>
<accession>A0A811Q5X0</accession>
<dbReference type="FunFam" id="3.80.10.10:FF:000041">
    <property type="entry name" value="LRR receptor-like serine/threonine-protein kinase ERECTA"/>
    <property type="match status" value="1"/>
</dbReference>
<dbReference type="InterPro" id="IPR001611">
    <property type="entry name" value="Leu-rich_rpt"/>
</dbReference>
<dbReference type="InterPro" id="IPR032675">
    <property type="entry name" value="LRR_dom_sf"/>
</dbReference>
<sequence>MAFCTQGVTCSFNGNYTDKVSLLEFKNSISDPRQSLISWNDSTHLCSWEGVQCSVKHPLRVTSLRLINQGLVGPISPSLGNLTFLKVLILSANSLVGEIPPSLGHLHRLQILNLSNNTLQGTIPSLLNCSNLKGLFLEVNQLAGQIPEHLPFGLQKLALAVNNLTGNIPSSLANITTLNTFTCMCNNIKGNIPNEFTKLSALQILYVGINKLSGQFPQPVLNLSSLLKFSAASNDFSGEVPPNIGNSLPNLQLLQLGANFFHGHTRNTCAALPRHRWRGPWMINPLFWK</sequence>
<keyword evidence="9" id="KW-1185">Reference proteome</keyword>
<keyword evidence="3" id="KW-0732">Signal</keyword>
<dbReference type="Gene3D" id="3.80.10.10">
    <property type="entry name" value="Ribonuclease Inhibitor"/>
    <property type="match status" value="2"/>
</dbReference>
<dbReference type="EMBL" id="CAJGYO010000009">
    <property type="protein sequence ID" value="CAD6254508.1"/>
    <property type="molecule type" value="Genomic_DNA"/>
</dbReference>
<comment type="subcellular location">
    <subcellularLocation>
        <location evidence="1">Membrane</location>
    </subcellularLocation>
</comment>
<dbReference type="PANTHER" id="PTHR48010">
    <property type="entry name" value="OS05G0588300 PROTEIN"/>
    <property type="match status" value="1"/>
</dbReference>
<keyword evidence="2" id="KW-0433">Leucine-rich repeat</keyword>
<evidence type="ECO:0000313" key="9">
    <source>
        <dbReference type="Proteomes" id="UP000604825"/>
    </source>
</evidence>
<organism evidence="8 9">
    <name type="scientific">Miscanthus lutarioriparius</name>
    <dbReference type="NCBI Taxonomy" id="422564"/>
    <lineage>
        <taxon>Eukaryota</taxon>
        <taxon>Viridiplantae</taxon>
        <taxon>Streptophyta</taxon>
        <taxon>Embryophyta</taxon>
        <taxon>Tracheophyta</taxon>
        <taxon>Spermatophyta</taxon>
        <taxon>Magnoliopsida</taxon>
        <taxon>Liliopsida</taxon>
        <taxon>Poales</taxon>
        <taxon>Poaceae</taxon>
        <taxon>PACMAD clade</taxon>
        <taxon>Panicoideae</taxon>
        <taxon>Andropogonodae</taxon>
        <taxon>Andropogoneae</taxon>
        <taxon>Saccharinae</taxon>
        <taxon>Miscanthus</taxon>
    </lineage>
</organism>
<keyword evidence="5" id="KW-0472">Membrane</keyword>
<dbReference type="Pfam" id="PF00560">
    <property type="entry name" value="LRR_1"/>
    <property type="match status" value="3"/>
</dbReference>
<name>A0A811Q5X0_9POAL</name>
<dbReference type="PROSITE" id="PS51450">
    <property type="entry name" value="LRR"/>
    <property type="match status" value="1"/>
</dbReference>
<comment type="caution">
    <text evidence="8">The sequence shown here is derived from an EMBL/GenBank/DDBJ whole genome shotgun (WGS) entry which is preliminary data.</text>
</comment>
<evidence type="ECO:0000256" key="1">
    <source>
        <dbReference type="ARBA" id="ARBA00004370"/>
    </source>
</evidence>
<evidence type="ECO:0000256" key="5">
    <source>
        <dbReference type="ARBA" id="ARBA00023136"/>
    </source>
</evidence>
<evidence type="ECO:0000256" key="4">
    <source>
        <dbReference type="ARBA" id="ARBA00022737"/>
    </source>
</evidence>
<dbReference type="FunFam" id="3.80.10.10:FF:000400">
    <property type="entry name" value="Nuclear pore complex protein NUP107"/>
    <property type="match status" value="1"/>
</dbReference>